<keyword evidence="4" id="KW-0645">Protease</keyword>
<protein>
    <submittedName>
        <fullName evidence="4">ClpP class serine protease</fullName>
    </submittedName>
</protein>
<dbReference type="EMBL" id="QGGO01000008">
    <property type="protein sequence ID" value="PWK27190.1"/>
    <property type="molecule type" value="Genomic_DNA"/>
</dbReference>
<comment type="caution">
    <text evidence="4">The sequence shown here is derived from an EMBL/GenBank/DDBJ whole genome shotgun (WGS) entry which is preliminary data.</text>
</comment>
<feature type="region of interest" description="Disordered" evidence="2">
    <location>
        <begin position="323"/>
        <end position="427"/>
    </location>
</feature>
<feature type="compositionally biased region" description="Acidic residues" evidence="2">
    <location>
        <begin position="333"/>
        <end position="345"/>
    </location>
</feature>
<keyword evidence="5" id="KW-1185">Reference proteome</keyword>
<dbReference type="InterPro" id="IPR002142">
    <property type="entry name" value="Peptidase_S49"/>
</dbReference>
<dbReference type="PANTHER" id="PTHR42987:SF4">
    <property type="entry name" value="PROTEASE SOHB-RELATED"/>
    <property type="match status" value="1"/>
</dbReference>
<dbReference type="GO" id="GO:0006508">
    <property type="term" value="P:proteolysis"/>
    <property type="evidence" value="ECO:0007669"/>
    <property type="project" value="UniProtKB-KW"/>
</dbReference>
<feature type="domain" description="Peptidase S49" evidence="3">
    <location>
        <begin position="140"/>
        <end position="282"/>
    </location>
</feature>
<dbReference type="AlphaFoldDB" id="A0A316E9L6"/>
<reference evidence="4 5" key="1">
    <citation type="submission" date="2018-05" db="EMBL/GenBank/DDBJ databases">
        <title>Genomic Encyclopedia of Archaeal and Bacterial Type Strains, Phase II (KMG-II): from individual species to whole genera.</title>
        <authorList>
            <person name="Goeker M."/>
        </authorList>
    </citation>
    <scope>NUCLEOTIDE SEQUENCE [LARGE SCALE GENOMIC DNA]</scope>
    <source>
        <strain evidence="4 5">DSM 22214</strain>
    </source>
</reference>
<evidence type="ECO:0000313" key="4">
    <source>
        <dbReference type="EMBL" id="PWK27190.1"/>
    </source>
</evidence>
<evidence type="ECO:0000256" key="1">
    <source>
        <dbReference type="ARBA" id="ARBA00008683"/>
    </source>
</evidence>
<evidence type="ECO:0000313" key="5">
    <source>
        <dbReference type="Proteomes" id="UP000245489"/>
    </source>
</evidence>
<dbReference type="Gene3D" id="3.90.226.10">
    <property type="entry name" value="2-enoyl-CoA Hydratase, Chain A, domain 1"/>
    <property type="match status" value="2"/>
</dbReference>
<keyword evidence="4" id="KW-0378">Hydrolase</keyword>
<dbReference type="PANTHER" id="PTHR42987">
    <property type="entry name" value="PEPTIDASE S49"/>
    <property type="match status" value="1"/>
</dbReference>
<gene>
    <name evidence="4" type="ORF">LV89_02005</name>
</gene>
<dbReference type="InterPro" id="IPR029045">
    <property type="entry name" value="ClpP/crotonase-like_dom_sf"/>
</dbReference>
<dbReference type="SUPFAM" id="SSF52096">
    <property type="entry name" value="ClpP/crotonase"/>
    <property type="match status" value="1"/>
</dbReference>
<name>A0A316E9L6_9BACT</name>
<dbReference type="Pfam" id="PF01343">
    <property type="entry name" value="Peptidase_S49"/>
    <property type="match status" value="1"/>
</dbReference>
<dbReference type="GO" id="GO:0008233">
    <property type="term" value="F:peptidase activity"/>
    <property type="evidence" value="ECO:0007669"/>
    <property type="project" value="UniProtKB-KW"/>
</dbReference>
<accession>A0A316E9L6</accession>
<sequence length="427" mass="46737">MAWHIHQASAIGLMPLVMQLMNGELQASAEPPAFVEGISHEAQRNLDMYAALKAEPYVSDRDTYYYDHFPMKMGEVLMIPIIGAITQEDYCGTAGTNTIMGWYDKAKHDSSVKVIIETKNSPGGAVFGTRGLAEKKLEVKPPIIGHNTGMEASACLYIGATDDYKFASNVDCMTGSCGVMTTFQDWSKWYEENGVKIIDLYSKTSPLKNDSYRRAMNGDFKGYTDGILFKFDESFMSFVKQYRPNVSQEALKGADFLGADAIASGLIDEIGSFEKVYEFAMSAIDNPQIITQKKQPTMEKKTVKMSAFMAGLATFFGAEIENDIDNANGSGEGEGEDNGNDDGETPETVAPEAKTPQTPQATVETQPQAEDKDAIIAQLRGENSKLKAAVKNPKASSPKREEPEKSALSNNDVDWMKAAGLTFPDED</sequence>
<dbReference type="RefSeq" id="WP_211321185.1">
    <property type="nucleotide sequence ID" value="NZ_QGGO01000008.1"/>
</dbReference>
<dbReference type="Proteomes" id="UP000245489">
    <property type="component" value="Unassembled WGS sequence"/>
</dbReference>
<organism evidence="4 5">
    <name type="scientific">Arcicella aurantiaca</name>
    <dbReference type="NCBI Taxonomy" id="591202"/>
    <lineage>
        <taxon>Bacteria</taxon>
        <taxon>Pseudomonadati</taxon>
        <taxon>Bacteroidota</taxon>
        <taxon>Cytophagia</taxon>
        <taxon>Cytophagales</taxon>
        <taxon>Flectobacillaceae</taxon>
        <taxon>Arcicella</taxon>
    </lineage>
</organism>
<feature type="compositionally biased region" description="Polar residues" evidence="2">
    <location>
        <begin position="355"/>
        <end position="368"/>
    </location>
</feature>
<comment type="similarity">
    <text evidence="1">Belongs to the peptidase S49 family.</text>
</comment>
<proteinExistence type="inferred from homology"/>
<evidence type="ECO:0000259" key="3">
    <source>
        <dbReference type="Pfam" id="PF01343"/>
    </source>
</evidence>
<evidence type="ECO:0000256" key="2">
    <source>
        <dbReference type="SAM" id="MobiDB-lite"/>
    </source>
</evidence>